<comment type="caution">
    <text evidence="1">The sequence shown here is derived from an EMBL/GenBank/DDBJ whole genome shotgun (WGS) entry which is preliminary data.</text>
</comment>
<evidence type="ECO:0000313" key="1">
    <source>
        <dbReference type="EMBL" id="MEM5400476.1"/>
    </source>
</evidence>
<protein>
    <submittedName>
        <fullName evidence="1">Uncharacterized protein</fullName>
    </submittedName>
</protein>
<proteinExistence type="predicted"/>
<name>A0ACC6RFP3_9BURK</name>
<dbReference type="Proteomes" id="UP001392318">
    <property type="component" value="Unassembled WGS sequence"/>
</dbReference>
<organism evidence="1 2">
    <name type="scientific">Paraburkholderia unamae</name>
    <dbReference type="NCBI Taxonomy" id="219649"/>
    <lineage>
        <taxon>Bacteria</taxon>
        <taxon>Pseudomonadati</taxon>
        <taxon>Pseudomonadota</taxon>
        <taxon>Betaproteobacteria</taxon>
        <taxon>Burkholderiales</taxon>
        <taxon>Burkholderiaceae</taxon>
        <taxon>Paraburkholderia</taxon>
    </lineage>
</organism>
<gene>
    <name evidence="1" type="ORF">VSR83_10320</name>
</gene>
<keyword evidence="2" id="KW-1185">Reference proteome</keyword>
<evidence type="ECO:0000313" key="2">
    <source>
        <dbReference type="Proteomes" id="UP001392318"/>
    </source>
</evidence>
<accession>A0ACC6RFP3</accession>
<dbReference type="EMBL" id="JAYMRU010000006">
    <property type="protein sequence ID" value="MEM5400476.1"/>
    <property type="molecule type" value="Genomic_DNA"/>
</dbReference>
<reference evidence="1" key="1">
    <citation type="submission" date="2024-01" db="EMBL/GenBank/DDBJ databases">
        <title>The diversity of rhizobia nodulating Mimosa spp. in eleven states of Brazil covering several biomes is determined by host plant, location, and edaphic factors.</title>
        <authorList>
            <person name="Rouws L."/>
            <person name="Barauna A."/>
            <person name="Beukes C."/>
            <person name="De Faria S.M."/>
            <person name="Gross E."/>
            <person name="Dos Reis Junior F.B."/>
            <person name="Simon M."/>
            <person name="Maluk M."/>
            <person name="Odee D.W."/>
            <person name="Kenicer G."/>
            <person name="Young J.P.W."/>
            <person name="Reis V.M."/>
            <person name="Zilli J."/>
            <person name="James E.K."/>
        </authorList>
    </citation>
    <scope>NUCLEOTIDE SEQUENCE</scope>
    <source>
        <strain evidence="1">JPY452</strain>
    </source>
</reference>
<sequence length="147" mass="16148">MSESHGFLHWEARFIHELLPYARAARGFVSRGSWSIWHRFYSVANPLMRAFPAGAYATLGAPRHWLIDHLLNRLNQSGLDFPILPITGCALSDKARDDVIDASECCWTPFGAGLKGMSALDTMPQASVTVANAHKSGLQSFGGFLCL</sequence>